<proteinExistence type="predicted"/>
<organism evidence="1 2">
    <name type="scientific">Cichorium intybus</name>
    <name type="common">Chicory</name>
    <dbReference type="NCBI Taxonomy" id="13427"/>
    <lineage>
        <taxon>Eukaryota</taxon>
        <taxon>Viridiplantae</taxon>
        <taxon>Streptophyta</taxon>
        <taxon>Embryophyta</taxon>
        <taxon>Tracheophyta</taxon>
        <taxon>Spermatophyta</taxon>
        <taxon>Magnoliopsida</taxon>
        <taxon>eudicotyledons</taxon>
        <taxon>Gunneridae</taxon>
        <taxon>Pentapetalae</taxon>
        <taxon>asterids</taxon>
        <taxon>campanulids</taxon>
        <taxon>Asterales</taxon>
        <taxon>Asteraceae</taxon>
        <taxon>Cichorioideae</taxon>
        <taxon>Cichorieae</taxon>
        <taxon>Cichoriinae</taxon>
        <taxon>Cichorium</taxon>
    </lineage>
</organism>
<sequence>MIMEWYCWVGLFSSYALNSGKNKFWLEFCLFETVEFWNVFWLISGSLFYNLSVYCLAWYSLMMLENE</sequence>
<reference evidence="1 2" key="2">
    <citation type="journal article" date="2022" name="Mol. Ecol. Resour.">
        <title>The genomes of chicory, endive, great burdock and yacon provide insights into Asteraceae paleo-polyploidization history and plant inulin production.</title>
        <authorList>
            <person name="Fan W."/>
            <person name="Wang S."/>
            <person name="Wang H."/>
            <person name="Wang A."/>
            <person name="Jiang F."/>
            <person name="Liu H."/>
            <person name="Zhao H."/>
            <person name="Xu D."/>
            <person name="Zhang Y."/>
        </authorList>
    </citation>
    <scope>NUCLEOTIDE SEQUENCE [LARGE SCALE GENOMIC DNA]</scope>
    <source>
        <strain evidence="2">cv. Punajuju</strain>
        <tissue evidence="1">Leaves</tissue>
    </source>
</reference>
<dbReference type="Proteomes" id="UP001055811">
    <property type="component" value="Linkage Group LG04"/>
</dbReference>
<protein>
    <submittedName>
        <fullName evidence="1">Uncharacterized protein</fullName>
    </submittedName>
</protein>
<reference evidence="2" key="1">
    <citation type="journal article" date="2022" name="Mol. Ecol. Resour.">
        <title>The genomes of chicory, endive, great burdock and yacon provide insights into Asteraceae palaeo-polyploidization history and plant inulin production.</title>
        <authorList>
            <person name="Fan W."/>
            <person name="Wang S."/>
            <person name="Wang H."/>
            <person name="Wang A."/>
            <person name="Jiang F."/>
            <person name="Liu H."/>
            <person name="Zhao H."/>
            <person name="Xu D."/>
            <person name="Zhang Y."/>
        </authorList>
    </citation>
    <scope>NUCLEOTIDE SEQUENCE [LARGE SCALE GENOMIC DNA]</scope>
    <source>
        <strain evidence="2">cv. Punajuju</strain>
    </source>
</reference>
<comment type="caution">
    <text evidence="1">The sequence shown here is derived from an EMBL/GenBank/DDBJ whole genome shotgun (WGS) entry which is preliminary data.</text>
</comment>
<gene>
    <name evidence="1" type="ORF">L2E82_21293</name>
</gene>
<accession>A0ACB9DV50</accession>
<dbReference type="EMBL" id="CM042012">
    <property type="protein sequence ID" value="KAI3750609.1"/>
    <property type="molecule type" value="Genomic_DNA"/>
</dbReference>
<name>A0ACB9DV50_CICIN</name>
<evidence type="ECO:0000313" key="2">
    <source>
        <dbReference type="Proteomes" id="UP001055811"/>
    </source>
</evidence>
<keyword evidence="2" id="KW-1185">Reference proteome</keyword>
<evidence type="ECO:0000313" key="1">
    <source>
        <dbReference type="EMBL" id="KAI3750609.1"/>
    </source>
</evidence>